<comment type="caution">
    <text evidence="2">The sequence shown here is derived from an EMBL/GenBank/DDBJ whole genome shotgun (WGS) entry which is preliminary data.</text>
</comment>
<reference evidence="2 3" key="1">
    <citation type="submission" date="2019-01" db="EMBL/GenBank/DDBJ databases">
        <title>Senegalimassilia sp. nov. KGMB04484 isolated human feces.</title>
        <authorList>
            <person name="Han K.-I."/>
            <person name="Kim J.-S."/>
            <person name="Lee K.C."/>
            <person name="Suh M.K."/>
            <person name="Eom M.K."/>
            <person name="Lee J.H."/>
            <person name="Park S.-H."/>
            <person name="Kang S.W."/>
            <person name="Park J.-E."/>
            <person name="Oh B.S."/>
            <person name="Yu S.Y."/>
            <person name="Choi S.-H."/>
            <person name="Lee D.H."/>
            <person name="Yoon H."/>
            <person name="Kim B.-Y."/>
            <person name="Lee J.H."/>
            <person name="Lee J.-S."/>
        </authorList>
    </citation>
    <scope>NUCLEOTIDE SEQUENCE [LARGE SCALE GENOMIC DNA]</scope>
    <source>
        <strain evidence="2 3">KGMB04484</strain>
    </source>
</reference>
<dbReference type="EMBL" id="SDPW01000001">
    <property type="protein sequence ID" value="RXZ53440.1"/>
    <property type="molecule type" value="Genomic_DNA"/>
</dbReference>
<organism evidence="2 3">
    <name type="scientific">Senegalimassilia faecalis</name>
    <dbReference type="NCBI Taxonomy" id="2509433"/>
    <lineage>
        <taxon>Bacteria</taxon>
        <taxon>Bacillati</taxon>
        <taxon>Actinomycetota</taxon>
        <taxon>Coriobacteriia</taxon>
        <taxon>Coriobacteriales</taxon>
        <taxon>Coriobacteriaceae</taxon>
        <taxon>Senegalimassilia</taxon>
    </lineage>
</organism>
<evidence type="ECO:0000313" key="2">
    <source>
        <dbReference type="EMBL" id="RXZ53440.1"/>
    </source>
</evidence>
<evidence type="ECO:0000259" key="1">
    <source>
        <dbReference type="Pfam" id="PF03358"/>
    </source>
</evidence>
<dbReference type="SUPFAM" id="SSF52218">
    <property type="entry name" value="Flavoproteins"/>
    <property type="match status" value="1"/>
</dbReference>
<keyword evidence="3" id="KW-1185">Reference proteome</keyword>
<dbReference type="Pfam" id="PF03358">
    <property type="entry name" value="FMN_red"/>
    <property type="match status" value="1"/>
</dbReference>
<protein>
    <recommendedName>
        <fullName evidence="1">NADPH-dependent FMN reductase-like domain-containing protein</fullName>
    </recommendedName>
</protein>
<dbReference type="Gene3D" id="3.40.50.360">
    <property type="match status" value="1"/>
</dbReference>
<dbReference type="AlphaFoldDB" id="A0A4Q2JZM6"/>
<accession>A0A4Q2JZM6</accession>
<evidence type="ECO:0000313" key="3">
    <source>
        <dbReference type="Proteomes" id="UP000293345"/>
    </source>
</evidence>
<dbReference type="Proteomes" id="UP000293345">
    <property type="component" value="Unassembled WGS sequence"/>
</dbReference>
<dbReference type="GO" id="GO:0016491">
    <property type="term" value="F:oxidoreductase activity"/>
    <property type="evidence" value="ECO:0007669"/>
    <property type="project" value="InterPro"/>
</dbReference>
<dbReference type="InterPro" id="IPR005025">
    <property type="entry name" value="FMN_Rdtase-like_dom"/>
</dbReference>
<dbReference type="InterPro" id="IPR029039">
    <property type="entry name" value="Flavoprotein-like_sf"/>
</dbReference>
<gene>
    <name evidence="2" type="ORF">ET524_02265</name>
</gene>
<proteinExistence type="predicted"/>
<sequence>MPLPPRRVVLQMQYYSMIQQSVRAALSGADMVVFAAPIYWFDISAQLKLALDACTPSAAAGSISRRWRCCSTRAPRASTMRPSRRTRP</sequence>
<feature type="domain" description="NADPH-dependent FMN reductase-like" evidence="1">
    <location>
        <begin position="19"/>
        <end position="55"/>
    </location>
</feature>
<name>A0A4Q2JZM6_9ACTN</name>